<feature type="transmembrane region" description="Helical" evidence="1">
    <location>
        <begin position="333"/>
        <end position="353"/>
    </location>
</feature>
<feature type="transmembrane region" description="Helical" evidence="1">
    <location>
        <begin position="228"/>
        <end position="248"/>
    </location>
</feature>
<dbReference type="Gene3D" id="2.60.40.3390">
    <property type="match status" value="1"/>
</dbReference>
<evidence type="ECO:0000259" key="2">
    <source>
        <dbReference type="Pfam" id="PF02516"/>
    </source>
</evidence>
<accession>A0ABU5HCM0</accession>
<keyword evidence="1" id="KW-0812">Transmembrane</keyword>
<feature type="transmembrane region" description="Helical" evidence="1">
    <location>
        <begin position="260"/>
        <end position="279"/>
    </location>
</feature>
<keyword evidence="1" id="KW-0472">Membrane</keyword>
<keyword evidence="5" id="KW-1185">Reference proteome</keyword>
<reference evidence="4 5" key="1">
    <citation type="submission" date="2023-12" db="EMBL/GenBank/DDBJ databases">
        <title>the genome sequence of Hyalangium sp. s54d21.</title>
        <authorList>
            <person name="Zhang X."/>
        </authorList>
    </citation>
    <scope>NUCLEOTIDE SEQUENCE [LARGE SCALE GENOMIC DNA]</scope>
    <source>
        <strain evidence="5">s54d21</strain>
    </source>
</reference>
<organism evidence="4 5">
    <name type="scientific">Hyalangium rubrum</name>
    <dbReference type="NCBI Taxonomy" id="3103134"/>
    <lineage>
        <taxon>Bacteria</taxon>
        <taxon>Pseudomonadati</taxon>
        <taxon>Myxococcota</taxon>
        <taxon>Myxococcia</taxon>
        <taxon>Myxococcales</taxon>
        <taxon>Cystobacterineae</taxon>
        <taxon>Archangiaceae</taxon>
        <taxon>Hyalangium</taxon>
    </lineage>
</organism>
<gene>
    <name evidence="4" type="ORF">SYV04_29555</name>
</gene>
<dbReference type="Proteomes" id="UP001291309">
    <property type="component" value="Unassembled WGS sequence"/>
</dbReference>
<feature type="domain" description="Archaeal glycosylation protein B peripheral" evidence="3">
    <location>
        <begin position="599"/>
        <end position="687"/>
    </location>
</feature>
<evidence type="ECO:0000256" key="1">
    <source>
        <dbReference type="SAM" id="Phobius"/>
    </source>
</evidence>
<feature type="transmembrane region" description="Helical" evidence="1">
    <location>
        <begin position="194"/>
        <end position="216"/>
    </location>
</feature>
<dbReference type="EMBL" id="JAXIVS010000011">
    <property type="protein sequence ID" value="MDY7230578.1"/>
    <property type="molecule type" value="Genomic_DNA"/>
</dbReference>
<feature type="transmembrane region" description="Helical" evidence="1">
    <location>
        <begin position="286"/>
        <end position="308"/>
    </location>
</feature>
<dbReference type="Pfam" id="PF18079">
    <property type="entry name" value="AglB_L1"/>
    <property type="match status" value="1"/>
</dbReference>
<dbReference type="InterPro" id="IPR041154">
    <property type="entry name" value="AglB_P1"/>
</dbReference>
<sequence length="703" mass="73830">MPASPWLHRAAWVLGLALVLLGVWARCSGWRSVFVGDEVELVPADSHYYVRFARLQLAAFPRFVTFDPFVNFPEGASILWPPLHTLFVALAIAGPGSAELGAAWVGPGLSALLLAAVGLTVARFHGRGPALAALALLALTPTAVESGALGNADHHVHEPFLALLAPALFGYALASGRRGPALAAGLVVGFGRLLTTTAFTLLPCLAVGGLAAALIASRRETPERAASALKAAGAGAVGSLALGVLLFGHPTRLDYESLTAFHPILALALFCGAVGLVALRARDKRGAVWLAVALLAGLALSGEFLRAMGHLGRGDPMMATVVETEPLLKDPKWALELLGPLLLALPFAAWGAWRLAASGSPVAWPALATAGLLTAASAVQARFAQGLSGAATCLVVLTFPALMAGLPAVWQRVAKVAGAMVCLLLLGPLFPQPARPPPDQVRLVRPTLRWMKEHTPPAADDPYRPSETRYAVVADHELGHFVTLWAERPEVASTFFQASAHVAGNARAAQVLAERDDAQAFRLAQETGARYVLATPSVRLVGHPPDAATSGLVGWLLDETGMAVDDRPASAHFQLVYDSLEQRRKTPVSAARVFQVVPGAVLTGHGPPGETVTASLRLRNHHGRTFEYVRKARVDPSGRFELRVAYPTEGTPWVAPHDVGGSYALSLGTRTLSVTVPRAAVESGANIEALPDSEVADSPRPGP</sequence>
<comment type="caution">
    <text evidence="4">The sequence shown here is derived from an EMBL/GenBank/DDBJ whole genome shotgun (WGS) entry which is preliminary data.</text>
</comment>
<dbReference type="Pfam" id="PF02516">
    <property type="entry name" value="STT3"/>
    <property type="match status" value="1"/>
</dbReference>
<evidence type="ECO:0000259" key="3">
    <source>
        <dbReference type="Pfam" id="PF18079"/>
    </source>
</evidence>
<dbReference type="InterPro" id="IPR048307">
    <property type="entry name" value="STT3_N"/>
</dbReference>
<feature type="domain" description="Oligosaccharyl transferase STT3 N-terminal" evidence="2">
    <location>
        <begin position="31"/>
        <end position="406"/>
    </location>
</feature>
<feature type="transmembrane region" description="Helical" evidence="1">
    <location>
        <begin position="102"/>
        <end position="124"/>
    </location>
</feature>
<feature type="transmembrane region" description="Helical" evidence="1">
    <location>
        <begin position="387"/>
        <end position="406"/>
    </location>
</feature>
<name>A0ABU5HCM0_9BACT</name>
<dbReference type="Gene3D" id="3.40.50.12610">
    <property type="match status" value="1"/>
</dbReference>
<keyword evidence="1" id="KW-1133">Transmembrane helix</keyword>
<feature type="transmembrane region" description="Helical" evidence="1">
    <location>
        <begin position="362"/>
        <end position="381"/>
    </location>
</feature>
<dbReference type="RefSeq" id="WP_321549297.1">
    <property type="nucleotide sequence ID" value="NZ_JAXIVS010000011.1"/>
</dbReference>
<proteinExistence type="predicted"/>
<evidence type="ECO:0000313" key="4">
    <source>
        <dbReference type="EMBL" id="MDY7230578.1"/>
    </source>
</evidence>
<protein>
    <submittedName>
        <fullName evidence="4">Peptide transporter</fullName>
    </submittedName>
</protein>
<evidence type="ECO:0000313" key="5">
    <source>
        <dbReference type="Proteomes" id="UP001291309"/>
    </source>
</evidence>